<dbReference type="EMBL" id="CAEZTS010000088">
    <property type="protein sequence ID" value="CAB4581431.1"/>
    <property type="molecule type" value="Genomic_DNA"/>
</dbReference>
<dbReference type="HAMAP" id="MF_01201">
    <property type="entry name" value="Ala_racemase"/>
    <property type="match status" value="1"/>
</dbReference>
<dbReference type="Gene3D" id="2.40.37.10">
    <property type="entry name" value="Lyase, Ornithine Decarboxylase, Chain A, domain 1"/>
    <property type="match status" value="1"/>
</dbReference>
<organism evidence="5">
    <name type="scientific">freshwater metagenome</name>
    <dbReference type="NCBI Taxonomy" id="449393"/>
    <lineage>
        <taxon>unclassified sequences</taxon>
        <taxon>metagenomes</taxon>
        <taxon>ecological metagenomes</taxon>
    </lineage>
</organism>
<dbReference type="InterPro" id="IPR011079">
    <property type="entry name" value="Ala_racemase_C"/>
</dbReference>
<comment type="cofactor">
    <cofactor evidence="1">
        <name>pyridoxal 5'-phosphate</name>
        <dbReference type="ChEBI" id="CHEBI:597326"/>
    </cofactor>
</comment>
<protein>
    <submittedName>
        <fullName evidence="5">Unannotated protein</fullName>
    </submittedName>
</protein>
<dbReference type="CDD" id="cd00430">
    <property type="entry name" value="PLPDE_III_AR"/>
    <property type="match status" value="1"/>
</dbReference>
<feature type="domain" description="Alanine racemase C-terminal" evidence="4">
    <location>
        <begin position="245"/>
        <end position="373"/>
    </location>
</feature>
<keyword evidence="3" id="KW-0413">Isomerase</keyword>
<dbReference type="PANTHER" id="PTHR30511">
    <property type="entry name" value="ALANINE RACEMASE"/>
    <property type="match status" value="1"/>
</dbReference>
<dbReference type="Gene3D" id="3.20.20.10">
    <property type="entry name" value="Alanine racemase"/>
    <property type="match status" value="1"/>
</dbReference>
<evidence type="ECO:0000313" key="5">
    <source>
        <dbReference type="EMBL" id="CAB4581431.1"/>
    </source>
</evidence>
<accession>A0A6J6EY24</accession>
<keyword evidence="2" id="KW-0663">Pyridoxal phosphate</keyword>
<dbReference type="AlphaFoldDB" id="A0A6J6EY24"/>
<dbReference type="PRINTS" id="PR00992">
    <property type="entry name" value="ALARACEMASE"/>
</dbReference>
<evidence type="ECO:0000256" key="3">
    <source>
        <dbReference type="ARBA" id="ARBA00023235"/>
    </source>
</evidence>
<gene>
    <name evidence="5" type="ORF">UFOPK1722_01071</name>
</gene>
<dbReference type="GO" id="GO:0030170">
    <property type="term" value="F:pyridoxal phosphate binding"/>
    <property type="evidence" value="ECO:0007669"/>
    <property type="project" value="TreeGrafter"/>
</dbReference>
<sequence length="382" mass="40558">MTGRSSRVIVDLDAIRHNVTRLARVSAPARVMVVVKANGYGHGAVKVAEAALEAGAHGLCVALVQEGVELRRAGIEAPILVLSEQPRDQVGELVSHGLIATAYSVAFIDALADEARRRDVVGHEVHLKVDTGMNRVGARPDAAVELGGRVLARSPQLSLGGVFTHLACADDVSSPVTAEQIRRFDVVIDDLRRAGVDPGWLHIANSAGAIAHPDSRRDMVRVGIAMYGISPDPSMDEVCSDLRPALSLVSRVSFVKTVNAGEAISYGHRHRFERTTNVATVPIGYADGVPRRLSSVGGAVLIGGRPRPIVGVVTMDQLMVDMGDDRCAVGDEVVLIGRQGDQQITANDWGTSLGTIGYEIVCALSARLRRDYPGAIAPDDSQ</sequence>
<evidence type="ECO:0000259" key="4">
    <source>
        <dbReference type="SMART" id="SM01005"/>
    </source>
</evidence>
<evidence type="ECO:0000256" key="2">
    <source>
        <dbReference type="ARBA" id="ARBA00022898"/>
    </source>
</evidence>
<dbReference type="InterPro" id="IPR009006">
    <property type="entry name" value="Ala_racemase/Decarboxylase_C"/>
</dbReference>
<dbReference type="SUPFAM" id="SSF51419">
    <property type="entry name" value="PLP-binding barrel"/>
    <property type="match status" value="1"/>
</dbReference>
<dbReference type="Pfam" id="PF00842">
    <property type="entry name" value="Ala_racemase_C"/>
    <property type="match status" value="1"/>
</dbReference>
<dbReference type="GO" id="GO:0008784">
    <property type="term" value="F:alanine racemase activity"/>
    <property type="evidence" value="ECO:0007669"/>
    <property type="project" value="InterPro"/>
</dbReference>
<dbReference type="InterPro" id="IPR020622">
    <property type="entry name" value="Ala_racemase_pyridoxalP-BS"/>
</dbReference>
<evidence type="ECO:0000256" key="1">
    <source>
        <dbReference type="ARBA" id="ARBA00001933"/>
    </source>
</evidence>
<dbReference type="SMART" id="SM01005">
    <property type="entry name" value="Ala_racemase_C"/>
    <property type="match status" value="1"/>
</dbReference>
<dbReference type="Pfam" id="PF01168">
    <property type="entry name" value="Ala_racemase_N"/>
    <property type="match status" value="1"/>
</dbReference>
<dbReference type="PANTHER" id="PTHR30511:SF0">
    <property type="entry name" value="ALANINE RACEMASE, CATABOLIC-RELATED"/>
    <property type="match status" value="1"/>
</dbReference>
<dbReference type="GO" id="GO:0005829">
    <property type="term" value="C:cytosol"/>
    <property type="evidence" value="ECO:0007669"/>
    <property type="project" value="TreeGrafter"/>
</dbReference>
<dbReference type="InterPro" id="IPR000821">
    <property type="entry name" value="Ala_racemase"/>
</dbReference>
<dbReference type="InterPro" id="IPR001608">
    <property type="entry name" value="Ala_racemase_N"/>
</dbReference>
<dbReference type="NCBIfam" id="TIGR00492">
    <property type="entry name" value="alr"/>
    <property type="match status" value="1"/>
</dbReference>
<reference evidence="5" key="1">
    <citation type="submission" date="2020-05" db="EMBL/GenBank/DDBJ databases">
        <authorList>
            <person name="Chiriac C."/>
            <person name="Salcher M."/>
            <person name="Ghai R."/>
            <person name="Kavagutti S V."/>
        </authorList>
    </citation>
    <scope>NUCLEOTIDE SEQUENCE</scope>
</reference>
<name>A0A6J6EY24_9ZZZZ</name>
<proteinExistence type="inferred from homology"/>
<dbReference type="InterPro" id="IPR029066">
    <property type="entry name" value="PLP-binding_barrel"/>
</dbReference>
<dbReference type="SUPFAM" id="SSF50621">
    <property type="entry name" value="Alanine racemase C-terminal domain-like"/>
    <property type="match status" value="1"/>
</dbReference>
<dbReference type="PROSITE" id="PS00395">
    <property type="entry name" value="ALANINE_RACEMASE"/>
    <property type="match status" value="1"/>
</dbReference>
<dbReference type="FunFam" id="3.20.20.10:FF:000002">
    <property type="entry name" value="Alanine racemase"/>
    <property type="match status" value="1"/>
</dbReference>
<dbReference type="GO" id="GO:0030632">
    <property type="term" value="P:D-alanine biosynthetic process"/>
    <property type="evidence" value="ECO:0007669"/>
    <property type="project" value="TreeGrafter"/>
</dbReference>